<dbReference type="Proteomes" id="UP000325434">
    <property type="component" value="Unassembled WGS sequence"/>
</dbReference>
<feature type="signal peptide" evidence="1">
    <location>
        <begin position="1"/>
        <end position="16"/>
    </location>
</feature>
<keyword evidence="1" id="KW-0732">Signal</keyword>
<name>A0A5N6H6V8_ASPFL</name>
<dbReference type="VEuPathDB" id="FungiDB:AFLA_001345"/>
<dbReference type="InterPro" id="IPR021054">
    <property type="entry name" value="Cell_wall_mannoprotein_1"/>
</dbReference>
<dbReference type="VEuPathDB" id="FungiDB:F9C07_2851"/>
<sequence length="269" mass="28143">MKNLLPVISFAVLTAAQTIELGAPTDGAVLSRGSEFTAQVLKPGSLQPWIEVGIALAVNSCNDGVCPQPSDQLGNVLYAGPWTPTAHPSSGNYQNFTLQVPEYMPEGPATFTLTHLCLIGGDITQKIEPQINTLYNDVRGFPTSGLTGAMTIRSDLQSLATTVNDATADIKSTSSLDTPSGTTISADIQSLMPTSLVTLTHVGAEAPAWEDIQGGPALILSDLRSLKTALDNFANALISNEPLLLQAKALAIKTQIDGGLDIAIAPYSV</sequence>
<proteinExistence type="predicted"/>
<accession>A0A5N6H6V8</accession>
<gene>
    <name evidence="2" type="ORF">BDV35DRAFT_378673</name>
</gene>
<dbReference type="Pfam" id="PF12296">
    <property type="entry name" value="HsbA"/>
    <property type="match status" value="1"/>
</dbReference>
<reference evidence="2" key="1">
    <citation type="submission" date="2019-04" db="EMBL/GenBank/DDBJ databases">
        <title>Friends and foes A comparative genomics study of 23 Aspergillus species from section Flavi.</title>
        <authorList>
            <consortium name="DOE Joint Genome Institute"/>
            <person name="Kjaerbolling I."/>
            <person name="Vesth T."/>
            <person name="Frisvad J.C."/>
            <person name="Nybo J.L."/>
            <person name="Theobald S."/>
            <person name="Kildgaard S."/>
            <person name="Isbrandt T."/>
            <person name="Kuo A."/>
            <person name="Sato A."/>
            <person name="Lyhne E.K."/>
            <person name="Kogle M.E."/>
            <person name="Wiebenga A."/>
            <person name="Kun R.S."/>
            <person name="Lubbers R.J."/>
            <person name="Makela M.R."/>
            <person name="Barry K."/>
            <person name="Chovatia M."/>
            <person name="Clum A."/>
            <person name="Daum C."/>
            <person name="Haridas S."/>
            <person name="He G."/>
            <person name="LaButti K."/>
            <person name="Lipzen A."/>
            <person name="Mondo S."/>
            <person name="Riley R."/>
            <person name="Salamov A."/>
            <person name="Simmons B.A."/>
            <person name="Magnuson J.K."/>
            <person name="Henrissat B."/>
            <person name="Mortensen U.H."/>
            <person name="Larsen T.O."/>
            <person name="Devries R.P."/>
            <person name="Grigoriev I.V."/>
            <person name="Machida M."/>
            <person name="Baker S.E."/>
            <person name="Andersen M.R."/>
        </authorList>
    </citation>
    <scope>NUCLEOTIDE SEQUENCE [LARGE SCALE GENOMIC DNA]</scope>
    <source>
        <strain evidence="2">CBS 121.62</strain>
    </source>
</reference>
<dbReference type="EMBL" id="ML734576">
    <property type="protein sequence ID" value="KAB8248910.1"/>
    <property type="molecule type" value="Genomic_DNA"/>
</dbReference>
<organism evidence="2">
    <name type="scientific">Aspergillus flavus</name>
    <dbReference type="NCBI Taxonomy" id="5059"/>
    <lineage>
        <taxon>Eukaryota</taxon>
        <taxon>Fungi</taxon>
        <taxon>Dikarya</taxon>
        <taxon>Ascomycota</taxon>
        <taxon>Pezizomycotina</taxon>
        <taxon>Eurotiomycetes</taxon>
        <taxon>Eurotiomycetidae</taxon>
        <taxon>Eurotiales</taxon>
        <taxon>Aspergillaceae</taxon>
        <taxon>Aspergillus</taxon>
        <taxon>Aspergillus subgen. Circumdati</taxon>
    </lineage>
</organism>
<evidence type="ECO:0000313" key="2">
    <source>
        <dbReference type="EMBL" id="KAB8248910.1"/>
    </source>
</evidence>
<evidence type="ECO:0000256" key="1">
    <source>
        <dbReference type="SAM" id="SignalP"/>
    </source>
</evidence>
<dbReference type="AlphaFoldDB" id="A0A5N6H6V8"/>
<protein>
    <submittedName>
        <fullName evidence="2">Hydrophobic surface binding protein A-domain-containing protein</fullName>
    </submittedName>
</protein>
<feature type="chain" id="PRO_5024924761" evidence="1">
    <location>
        <begin position="17"/>
        <end position="269"/>
    </location>
</feature>